<keyword evidence="1" id="KW-0812">Transmembrane</keyword>
<feature type="non-terminal residue" evidence="2">
    <location>
        <position position="59"/>
    </location>
</feature>
<name>X1A174_9ZZZZ</name>
<keyword evidence="1" id="KW-0472">Membrane</keyword>
<proteinExistence type="predicted"/>
<feature type="transmembrane region" description="Helical" evidence="1">
    <location>
        <begin position="7"/>
        <end position="26"/>
    </location>
</feature>
<organism evidence="2">
    <name type="scientific">marine sediment metagenome</name>
    <dbReference type="NCBI Taxonomy" id="412755"/>
    <lineage>
        <taxon>unclassified sequences</taxon>
        <taxon>metagenomes</taxon>
        <taxon>ecological metagenomes</taxon>
    </lineage>
</organism>
<accession>X1A174</accession>
<dbReference type="EMBL" id="BART01014616">
    <property type="protein sequence ID" value="GAG75840.1"/>
    <property type="molecule type" value="Genomic_DNA"/>
</dbReference>
<evidence type="ECO:0000256" key="1">
    <source>
        <dbReference type="SAM" id="Phobius"/>
    </source>
</evidence>
<keyword evidence="1" id="KW-1133">Transmembrane helix</keyword>
<comment type="caution">
    <text evidence="2">The sequence shown here is derived from an EMBL/GenBank/DDBJ whole genome shotgun (WGS) entry which is preliminary data.</text>
</comment>
<gene>
    <name evidence="2" type="ORF">S01H4_29004</name>
</gene>
<feature type="transmembrane region" description="Helical" evidence="1">
    <location>
        <begin position="32"/>
        <end position="50"/>
    </location>
</feature>
<dbReference type="AlphaFoldDB" id="X1A174"/>
<protein>
    <submittedName>
        <fullName evidence="2">Uncharacterized protein</fullName>
    </submittedName>
</protein>
<reference evidence="2" key="1">
    <citation type="journal article" date="2014" name="Front. Microbiol.">
        <title>High frequency of phylogenetically diverse reductive dehalogenase-homologous genes in deep subseafloor sedimentary metagenomes.</title>
        <authorList>
            <person name="Kawai M."/>
            <person name="Futagami T."/>
            <person name="Toyoda A."/>
            <person name="Takaki Y."/>
            <person name="Nishi S."/>
            <person name="Hori S."/>
            <person name="Arai W."/>
            <person name="Tsubouchi T."/>
            <person name="Morono Y."/>
            <person name="Uchiyama I."/>
            <person name="Ito T."/>
            <person name="Fujiyama A."/>
            <person name="Inagaki F."/>
            <person name="Takami H."/>
        </authorList>
    </citation>
    <scope>NUCLEOTIDE SEQUENCE</scope>
    <source>
        <strain evidence="2">Expedition CK06-06</strain>
    </source>
</reference>
<sequence>MYILRLIVNWGWCPILITALALVGYAYEWPMWVLAAVLVIILIIGLMVAITRAGERDAS</sequence>
<evidence type="ECO:0000313" key="2">
    <source>
        <dbReference type="EMBL" id="GAG75840.1"/>
    </source>
</evidence>